<dbReference type="SUPFAM" id="SSF52540">
    <property type="entry name" value="P-loop containing nucleoside triphosphate hydrolases"/>
    <property type="match status" value="1"/>
</dbReference>
<dbReference type="InterPro" id="IPR027417">
    <property type="entry name" value="P-loop_NTPase"/>
</dbReference>
<evidence type="ECO:0000259" key="3">
    <source>
        <dbReference type="Pfam" id="PF13614"/>
    </source>
</evidence>
<gene>
    <name evidence="4" type="ordered locus">CAP2UW1_3831</name>
</gene>
<keyword evidence="2" id="KW-0067">ATP-binding</keyword>
<dbReference type="Pfam" id="PF13614">
    <property type="entry name" value="AAA_31"/>
    <property type="match status" value="1"/>
</dbReference>
<dbReference type="InterPro" id="IPR050625">
    <property type="entry name" value="ParA/MinD_ATPase"/>
</dbReference>
<dbReference type="STRING" id="522306.CAP2UW1_3831"/>
<dbReference type="KEGG" id="app:CAP2UW1_3831"/>
<dbReference type="PANTHER" id="PTHR43384">
    <property type="entry name" value="SEPTUM SITE-DETERMINING PROTEIN MIND HOMOLOG, CHLOROPLASTIC-RELATED"/>
    <property type="match status" value="1"/>
</dbReference>
<dbReference type="AlphaFoldDB" id="C7RLD2"/>
<proteinExistence type="predicted"/>
<reference evidence="4" key="1">
    <citation type="submission" date="2009-08" db="EMBL/GenBank/DDBJ databases">
        <authorList>
            <consortium name="US DOE Joint Genome Institute"/>
            <person name="Lucas S."/>
            <person name="Copeland A."/>
            <person name="Lapidus A."/>
            <person name="Glavina del Rio T."/>
            <person name="Dalin E."/>
            <person name="Tice H."/>
            <person name="Bruce D."/>
            <person name="Barry K."/>
            <person name="Pitluck S."/>
            <person name="Lowry S."/>
            <person name="Larimer F."/>
            <person name="Land M."/>
            <person name="Hauser L."/>
            <person name="Kyrpides N."/>
            <person name="Ivanova N."/>
            <person name="McMahon K.D."/>
            <person name="Hugenholtz P."/>
        </authorList>
    </citation>
    <scope>NUCLEOTIDE SEQUENCE</scope>
    <source>
        <strain evidence="4">UW-1</strain>
    </source>
</reference>
<feature type="domain" description="AAA" evidence="3">
    <location>
        <begin position="31"/>
        <end position="177"/>
    </location>
</feature>
<dbReference type="GO" id="GO:0051782">
    <property type="term" value="P:negative regulation of cell division"/>
    <property type="evidence" value="ECO:0007669"/>
    <property type="project" value="TreeGrafter"/>
</dbReference>
<evidence type="ECO:0000313" key="4">
    <source>
        <dbReference type="EMBL" id="ACV37081.1"/>
    </source>
</evidence>
<keyword evidence="1" id="KW-0547">Nucleotide-binding</keyword>
<sequence>MADFRGDQAAGLRRLFGCPRVPIVTFAAGSIGVGKSVTVANLAAALAAQGREVLVLDENADDNIAACFGVVACGDLQEVIDRERSLAEVIVSLAPRISLLPAVRAVRQLARLDASQQRILLDCLSDIGRPADVVLVDASPDHPLGFSPLGLATHETVVVVEPNVAAITEAYALIKKVSLGYSRRHFRLLVNKARASVEAKAIHDNMAQVARSRGLARLDYAGCVPIDEHLRHASRLCQPVAGLFPDSPAAQAYQALATDLLGWPTADDDVGGLEHFMQQLLHLSQHIDPTAIYA</sequence>
<dbReference type="PANTHER" id="PTHR43384:SF4">
    <property type="entry name" value="CELLULOSE BIOSYNTHESIS PROTEIN BCSQ-RELATED"/>
    <property type="match status" value="1"/>
</dbReference>
<dbReference type="OrthoDB" id="5296586at2"/>
<dbReference type="Gene3D" id="3.40.50.300">
    <property type="entry name" value="P-loop containing nucleotide triphosphate hydrolases"/>
    <property type="match status" value="1"/>
</dbReference>
<evidence type="ECO:0000256" key="2">
    <source>
        <dbReference type="ARBA" id="ARBA00022840"/>
    </source>
</evidence>
<dbReference type="HOGENOM" id="CLU_037612_0_0_4"/>
<name>C7RLD2_ACCRE</name>
<dbReference type="GO" id="GO:0005524">
    <property type="term" value="F:ATP binding"/>
    <property type="evidence" value="ECO:0007669"/>
    <property type="project" value="UniProtKB-KW"/>
</dbReference>
<reference evidence="4" key="2">
    <citation type="submission" date="2009-09" db="EMBL/GenBank/DDBJ databases">
        <title>Complete sequence of chromosome of Candidatus Accumulibacter phosphatis clade IIA str. UW-1.</title>
        <authorList>
            <consortium name="US DOE Joint Genome Institute"/>
            <person name="Martin H.G."/>
            <person name="Ivanova N."/>
            <person name="Kunin V."/>
            <person name="Warnecke F."/>
            <person name="Barry K."/>
            <person name="He S."/>
            <person name="Salamov A."/>
            <person name="Szeto E."/>
            <person name="Dalin E."/>
            <person name="Pangilinan J.L."/>
            <person name="Lapidus A."/>
            <person name="Lowry S."/>
            <person name="Kyrpides N.C."/>
            <person name="McMahon K.D."/>
            <person name="Hugenholtz P."/>
        </authorList>
    </citation>
    <scope>NUCLEOTIDE SEQUENCE [LARGE SCALE GENOMIC DNA]</scope>
    <source>
        <strain evidence="4">UW-1</strain>
    </source>
</reference>
<evidence type="ECO:0000256" key="1">
    <source>
        <dbReference type="ARBA" id="ARBA00022741"/>
    </source>
</evidence>
<protein>
    <submittedName>
        <fullName evidence="4">Putative MinD-related protein</fullName>
    </submittedName>
</protein>
<dbReference type="eggNOG" id="COG0455">
    <property type="taxonomic scope" value="Bacteria"/>
</dbReference>
<accession>C7RLD2</accession>
<dbReference type="GO" id="GO:0009898">
    <property type="term" value="C:cytoplasmic side of plasma membrane"/>
    <property type="evidence" value="ECO:0007669"/>
    <property type="project" value="TreeGrafter"/>
</dbReference>
<dbReference type="EMBL" id="CP001715">
    <property type="protein sequence ID" value="ACV37081.1"/>
    <property type="molecule type" value="Genomic_DNA"/>
</dbReference>
<dbReference type="InterPro" id="IPR025669">
    <property type="entry name" value="AAA_dom"/>
</dbReference>
<dbReference type="GO" id="GO:0016887">
    <property type="term" value="F:ATP hydrolysis activity"/>
    <property type="evidence" value="ECO:0007669"/>
    <property type="project" value="TreeGrafter"/>
</dbReference>
<dbReference type="GO" id="GO:0005829">
    <property type="term" value="C:cytosol"/>
    <property type="evidence" value="ECO:0007669"/>
    <property type="project" value="TreeGrafter"/>
</dbReference>
<organism evidence="4">
    <name type="scientific">Accumulibacter regalis</name>
    <dbReference type="NCBI Taxonomy" id="522306"/>
    <lineage>
        <taxon>Bacteria</taxon>
        <taxon>Pseudomonadati</taxon>
        <taxon>Pseudomonadota</taxon>
        <taxon>Betaproteobacteria</taxon>
        <taxon>Candidatus Accumulibacter</taxon>
    </lineage>
</organism>